<dbReference type="STRING" id="1423726.FC07_GL000337"/>
<keyword evidence="4 8" id="KW-0762">Sugar transport</keyword>
<organism evidence="11 12">
    <name type="scientific">Loigolactobacillus bifermentans DSM 20003</name>
    <dbReference type="NCBI Taxonomy" id="1423726"/>
    <lineage>
        <taxon>Bacteria</taxon>
        <taxon>Bacillati</taxon>
        <taxon>Bacillota</taxon>
        <taxon>Bacilli</taxon>
        <taxon>Lactobacillales</taxon>
        <taxon>Lactobacillaceae</taxon>
        <taxon>Loigolactobacillus</taxon>
    </lineage>
</organism>
<keyword evidence="5 9" id="KW-0812">Transmembrane</keyword>
<feature type="domain" description="PTS EIIC type-3" evidence="10">
    <location>
        <begin position="2"/>
        <end position="397"/>
    </location>
</feature>
<dbReference type="InterPro" id="IPR004796">
    <property type="entry name" value="PTS_IIC_cello"/>
</dbReference>
<feature type="transmembrane region" description="Helical" evidence="9">
    <location>
        <begin position="21"/>
        <end position="45"/>
    </location>
</feature>
<dbReference type="Pfam" id="PF02378">
    <property type="entry name" value="PTS_EIIC"/>
    <property type="match status" value="1"/>
</dbReference>
<sequence length="424" mass="46547">MQLARINKGFQKFVGSVYIQSIQAAFYGAMPFIIVGSLFLLLGSLPINGYTNWLTGIVGKTGLNALNTGYSVCMGMMTLYIIIYMANMICQFKGIDRLLGISVSLATFLLASPIKINDGVSYLDLTSFSSAGMFTSFFTTIFSLKILELIVKHQNPKSMSAIPDNVRKAFTALVPIFVIVAIFIAINYFFAATEFKTLYGFFSTIIQKPFTHFAGSLPMMMLFTLIEALLWVMGVHGSNIVLSVTQPVLLALADENLKHGAHNIINIQFYSHYMKLGGFGATIGLCLLCLFWAKSERYKSIGKLGIIPGIFNINEPMIFGLPVILNPIFAIPFVITPLVMCLVAYFATYIGLVPVTNGVVIPWNTPIIISGFLISGWQGAVLNVVQVIICIAIGYPFFKKADNQAYAEEQAKKQAAETKEEPTA</sequence>
<evidence type="ECO:0000313" key="12">
    <source>
        <dbReference type="Proteomes" id="UP000051461"/>
    </source>
</evidence>
<comment type="caution">
    <text evidence="11">The sequence shown here is derived from an EMBL/GenBank/DDBJ whole genome shotgun (WGS) entry which is preliminary data.</text>
</comment>
<keyword evidence="12" id="KW-1185">Reference proteome</keyword>
<evidence type="ECO:0000313" key="11">
    <source>
        <dbReference type="EMBL" id="KRK34588.1"/>
    </source>
</evidence>
<gene>
    <name evidence="11" type="ORF">FC07_GL000337</name>
</gene>
<proteinExistence type="predicted"/>
<feature type="transmembrane region" description="Helical" evidence="9">
    <location>
        <begin position="210"/>
        <end position="230"/>
    </location>
</feature>
<reference evidence="11 12" key="1">
    <citation type="journal article" date="2015" name="Genome Announc.">
        <title>Expanding the biotechnology potential of lactobacilli through comparative genomics of 213 strains and associated genera.</title>
        <authorList>
            <person name="Sun Z."/>
            <person name="Harris H.M."/>
            <person name="McCann A."/>
            <person name="Guo C."/>
            <person name="Argimon S."/>
            <person name="Zhang W."/>
            <person name="Yang X."/>
            <person name="Jeffery I.B."/>
            <person name="Cooney J.C."/>
            <person name="Kagawa T.F."/>
            <person name="Liu W."/>
            <person name="Song Y."/>
            <person name="Salvetti E."/>
            <person name="Wrobel A."/>
            <person name="Rasinkangas P."/>
            <person name="Parkhill J."/>
            <person name="Rea M.C."/>
            <person name="O'Sullivan O."/>
            <person name="Ritari J."/>
            <person name="Douillard F.P."/>
            <person name="Paul Ross R."/>
            <person name="Yang R."/>
            <person name="Briner A.E."/>
            <person name="Felis G.E."/>
            <person name="de Vos W.M."/>
            <person name="Barrangou R."/>
            <person name="Klaenhammer T.R."/>
            <person name="Caufield P.W."/>
            <person name="Cui Y."/>
            <person name="Zhang H."/>
            <person name="O'Toole P.W."/>
        </authorList>
    </citation>
    <scope>NUCLEOTIDE SEQUENCE [LARGE SCALE GENOMIC DNA]</scope>
    <source>
        <strain evidence="11 12">DSM 20003</strain>
    </source>
</reference>
<evidence type="ECO:0000256" key="4">
    <source>
        <dbReference type="ARBA" id="ARBA00022597"/>
    </source>
</evidence>
<dbReference type="RefSeq" id="WP_057904851.1">
    <property type="nucleotide sequence ID" value="NZ_AZDA01000090.1"/>
</dbReference>
<dbReference type="PIRSF" id="PIRSF006351">
    <property type="entry name" value="PTS_EIIC-Cellobiose"/>
    <property type="match status" value="1"/>
</dbReference>
<feature type="transmembrane region" description="Helical" evidence="9">
    <location>
        <begin position="323"/>
        <end position="347"/>
    </location>
</feature>
<evidence type="ECO:0000256" key="1">
    <source>
        <dbReference type="ARBA" id="ARBA00004651"/>
    </source>
</evidence>
<comment type="function">
    <text evidence="8">The phosphoenolpyruvate-dependent sugar phosphotransferase system (PTS), a major carbohydrate active -transport system, catalyzes the phosphorylation of incoming sugar substrates concomitant with their translocation across the cell membrane.</text>
</comment>
<dbReference type="EMBL" id="AZDA01000090">
    <property type="protein sequence ID" value="KRK34588.1"/>
    <property type="molecule type" value="Genomic_DNA"/>
</dbReference>
<dbReference type="InterPro" id="IPR004501">
    <property type="entry name" value="PTS_EIIC_3"/>
</dbReference>
<dbReference type="PROSITE" id="PS51105">
    <property type="entry name" value="PTS_EIIC_TYPE_3"/>
    <property type="match status" value="1"/>
</dbReference>
<dbReference type="GO" id="GO:0008982">
    <property type="term" value="F:protein-N(PI)-phosphohistidine-sugar phosphotransferase activity"/>
    <property type="evidence" value="ECO:0007669"/>
    <property type="project" value="UniProtKB-UniRule"/>
</dbReference>
<dbReference type="Proteomes" id="UP000051461">
    <property type="component" value="Unassembled WGS sequence"/>
</dbReference>
<dbReference type="PANTHER" id="PTHR33989:SF4">
    <property type="entry name" value="PTS SYSTEM N,N'-DIACETYLCHITOBIOSE-SPECIFIC EIIC COMPONENT"/>
    <property type="match status" value="1"/>
</dbReference>
<dbReference type="GO" id="GO:0009401">
    <property type="term" value="P:phosphoenolpyruvate-dependent sugar phosphotransferase system"/>
    <property type="evidence" value="ECO:0007669"/>
    <property type="project" value="InterPro"/>
</dbReference>
<feature type="transmembrane region" description="Helical" evidence="9">
    <location>
        <begin position="128"/>
        <end position="151"/>
    </location>
</feature>
<keyword evidence="11" id="KW-0808">Transferase</keyword>
<evidence type="ECO:0000256" key="2">
    <source>
        <dbReference type="ARBA" id="ARBA00022448"/>
    </source>
</evidence>
<evidence type="ECO:0000256" key="9">
    <source>
        <dbReference type="SAM" id="Phobius"/>
    </source>
</evidence>
<dbReference type="OrthoDB" id="1550290at2"/>
<keyword evidence="2 8" id="KW-0813">Transport</keyword>
<evidence type="ECO:0000256" key="8">
    <source>
        <dbReference type="PIRNR" id="PIRNR006351"/>
    </source>
</evidence>
<feature type="transmembrane region" description="Helical" evidence="9">
    <location>
        <begin position="172"/>
        <end position="190"/>
    </location>
</feature>
<evidence type="ECO:0000256" key="7">
    <source>
        <dbReference type="ARBA" id="ARBA00023136"/>
    </source>
</evidence>
<keyword evidence="7 8" id="KW-0472">Membrane</keyword>
<accession>A0A0R1GKG4</accession>
<dbReference type="NCBIfam" id="TIGR00410">
    <property type="entry name" value="lacE"/>
    <property type="match status" value="1"/>
</dbReference>
<protein>
    <recommendedName>
        <fullName evidence="8">Permease IIC component</fullName>
    </recommendedName>
</protein>
<dbReference type="InterPro" id="IPR051088">
    <property type="entry name" value="PTS_Sugar-EIIC/EIIB"/>
</dbReference>
<feature type="transmembrane region" description="Helical" evidence="9">
    <location>
        <begin position="367"/>
        <end position="395"/>
    </location>
</feature>
<name>A0A0R1GKG4_9LACO</name>
<evidence type="ECO:0000259" key="10">
    <source>
        <dbReference type="PROSITE" id="PS51105"/>
    </source>
</evidence>
<dbReference type="PANTHER" id="PTHR33989">
    <property type="match status" value="1"/>
</dbReference>
<feature type="transmembrane region" description="Helical" evidence="9">
    <location>
        <begin position="98"/>
        <end position="116"/>
    </location>
</feature>
<keyword evidence="6 9" id="KW-1133">Transmembrane helix</keyword>
<evidence type="ECO:0000256" key="3">
    <source>
        <dbReference type="ARBA" id="ARBA00022475"/>
    </source>
</evidence>
<evidence type="ECO:0000256" key="6">
    <source>
        <dbReference type="ARBA" id="ARBA00022989"/>
    </source>
</evidence>
<evidence type="ECO:0000256" key="5">
    <source>
        <dbReference type="ARBA" id="ARBA00022692"/>
    </source>
</evidence>
<dbReference type="AlphaFoldDB" id="A0A0R1GKG4"/>
<dbReference type="InterPro" id="IPR003352">
    <property type="entry name" value="PTS_EIIC"/>
</dbReference>
<dbReference type="GO" id="GO:0005886">
    <property type="term" value="C:plasma membrane"/>
    <property type="evidence" value="ECO:0007669"/>
    <property type="project" value="UniProtKB-SubCell"/>
</dbReference>
<dbReference type="PATRIC" id="fig|1423726.3.peg.354"/>
<feature type="transmembrane region" description="Helical" evidence="9">
    <location>
        <begin position="273"/>
        <end position="293"/>
    </location>
</feature>
<keyword evidence="3 8" id="KW-1003">Cell membrane</keyword>
<comment type="subcellular location">
    <subcellularLocation>
        <location evidence="1">Cell membrane</location>
        <topology evidence="1">Multi-pass membrane protein</topology>
    </subcellularLocation>
</comment>
<feature type="transmembrane region" description="Helical" evidence="9">
    <location>
        <begin position="65"/>
        <end position="86"/>
    </location>
</feature>